<accession>A0AAU8LT72</accession>
<evidence type="ECO:0000313" key="1">
    <source>
        <dbReference type="EMBL" id="XCN72066.1"/>
    </source>
</evidence>
<dbReference type="EMBL" id="CP159373">
    <property type="protein sequence ID" value="XCN72066.1"/>
    <property type="molecule type" value="Genomic_DNA"/>
</dbReference>
<dbReference type="KEGG" id="eaj:Q3M24_17385"/>
<name>A0AAU8LT72_9BACT</name>
<proteinExistence type="predicted"/>
<gene>
    <name evidence="1" type="ORF">Q3M24_17385</name>
</gene>
<reference evidence="1" key="1">
    <citation type="journal article" date="2024" name="Syst. Appl. Microbiol.">
        <title>First single-strain enrichments of Electrothrix cable bacteria, description of E. aestuarii sp. nov. and E. rattekaaiensis sp. nov., and proposal of a cable bacteria taxonomy following the rules of the SeqCode.</title>
        <authorList>
            <person name="Plum-Jensen L.E."/>
            <person name="Schramm A."/>
            <person name="Marshall I.P.G."/>
        </authorList>
    </citation>
    <scope>NUCLEOTIDE SEQUENCE</scope>
    <source>
        <strain evidence="1">Rat1</strain>
    </source>
</reference>
<organism evidence="1">
    <name type="scientific">Candidatus Electrothrix aestuarii</name>
    <dbReference type="NCBI Taxonomy" id="3062594"/>
    <lineage>
        <taxon>Bacteria</taxon>
        <taxon>Pseudomonadati</taxon>
        <taxon>Thermodesulfobacteriota</taxon>
        <taxon>Desulfobulbia</taxon>
        <taxon>Desulfobulbales</taxon>
        <taxon>Desulfobulbaceae</taxon>
        <taxon>Candidatus Electrothrix</taxon>
    </lineage>
</organism>
<reference evidence="1" key="2">
    <citation type="submission" date="2024-06" db="EMBL/GenBank/DDBJ databases">
        <authorList>
            <person name="Plum-Jensen L.E."/>
            <person name="Schramm A."/>
            <person name="Marshall I.P.G."/>
        </authorList>
    </citation>
    <scope>NUCLEOTIDE SEQUENCE</scope>
    <source>
        <strain evidence="1">Rat1</strain>
    </source>
</reference>
<sequence>MNRIFIPPVGVDPCVYPETSWAITGDCPYNNGEIALGGHAGTAPTP</sequence>
<dbReference type="AlphaFoldDB" id="A0AAU8LT72"/>
<protein>
    <submittedName>
        <fullName evidence="1">Uncharacterized protein</fullName>
    </submittedName>
</protein>